<evidence type="ECO:0000313" key="2">
    <source>
        <dbReference type="EMBL" id="OAQ62411.1"/>
    </source>
</evidence>
<protein>
    <submittedName>
        <fullName evidence="2">3-hydroxyisobutyrate dehydrogenase protein</fullName>
    </submittedName>
</protein>
<keyword evidence="1" id="KW-0472">Membrane</keyword>
<reference evidence="2 3" key="1">
    <citation type="journal article" date="2016" name="PLoS Pathog.">
        <title>Biosynthesis of antibiotic leucinostatins in bio-control fungus Purpureocillium lilacinum and their inhibition on phytophthora revealed by genome mining.</title>
        <authorList>
            <person name="Wang G."/>
            <person name="Liu Z."/>
            <person name="Lin R."/>
            <person name="Li E."/>
            <person name="Mao Z."/>
            <person name="Ling J."/>
            <person name="Yang Y."/>
            <person name="Yin W.B."/>
            <person name="Xie B."/>
        </authorList>
    </citation>
    <scope>NUCLEOTIDE SEQUENCE [LARGE SCALE GENOMIC DNA]</scope>
    <source>
        <strain evidence="2">170</strain>
    </source>
</reference>
<gene>
    <name evidence="2" type="ORF">VFPPC_06962</name>
</gene>
<dbReference type="Proteomes" id="UP000078397">
    <property type="component" value="Unassembled WGS sequence"/>
</dbReference>
<keyword evidence="3" id="KW-1185">Reference proteome</keyword>
<keyword evidence="1" id="KW-1133">Transmembrane helix</keyword>
<dbReference type="OrthoDB" id="2624308at2759"/>
<feature type="transmembrane region" description="Helical" evidence="1">
    <location>
        <begin position="546"/>
        <end position="568"/>
    </location>
</feature>
<proteinExistence type="predicted"/>
<dbReference type="RefSeq" id="XP_018140115.1">
    <property type="nucleotide sequence ID" value="XM_018285906.1"/>
</dbReference>
<accession>A0A179FAU9</accession>
<dbReference type="EMBL" id="LSBJ02000007">
    <property type="protein sequence ID" value="OAQ62411.1"/>
    <property type="molecule type" value="Genomic_DNA"/>
</dbReference>
<evidence type="ECO:0000313" key="3">
    <source>
        <dbReference type="Proteomes" id="UP000078397"/>
    </source>
</evidence>
<name>A0A179FAU9_METCM</name>
<sequence>MATQDGYQDSTNVAAGQSSSNDIALQIVKDEEVSGSQSRNDFRLRVRGRHPHLYQAPGYIYSAGSGLHYRHKDYAGRVSYHALSDRYIHHQSGHLRNLYVACTSDIYQGHGNSTWRRTFIRVVAPKKVRIAAWIIDARHAENNSQSWHKMVLRSLPAIFGMALVFWDGRPTIPRRRLAYAPVLYKYHGDAKAWSNKLENRQGISPLIGTNESYQLLRPRHLCFLRNPESDEIHGVDIRRTEEWEMTDGQNSYLSYLFVAYSALQFSHESDDDLNTLHRIAETACRAAKLPAYWVACSCFQDATEIESDVYRISDVVRGAHSMMIAVCQPSNASHTMSVDELLRHWGSRMWTFPELLLSPGQSVTVYLRGSDLNKPIVVPKNQFAARVWTTIDADSSRHLIDHFLGNINLSRLELATIGLKCLYSRNTSAYLPGDQAYALMGLLRLRPQIDRTDTAFEAFSRLSLANDSDMLLERFLCLLPLRPRQQPWYDMNDAYFSSLWEITPSCQVAGIADGDTVIVDGAYGVSVRWKSFYPVYWSTGPSTKRFIAGILMEWNAFIFLAGTAFLVAGCARKGVYRYAMIPIGAMLLFIFVYVWLMTPRIVLAMYGEKPYEVQAEMFGFEGYLDAESIERAIFGGNFGRFTWSTNGSPLSRSTVNEFGEKIGIDPCLDPEVSYKVATARGALPGQMRIFTLVDTYNMQLTLFESEHPPVALMFCGSEGGMQRALGCSYEWTTQTMYRETVLRLPTTSLDRIHRVPRFRLGICRPPYGVHPVESQS</sequence>
<dbReference type="AlphaFoldDB" id="A0A179FAU9"/>
<organism evidence="2 3">
    <name type="scientific">Pochonia chlamydosporia 170</name>
    <dbReference type="NCBI Taxonomy" id="1380566"/>
    <lineage>
        <taxon>Eukaryota</taxon>
        <taxon>Fungi</taxon>
        <taxon>Dikarya</taxon>
        <taxon>Ascomycota</taxon>
        <taxon>Pezizomycotina</taxon>
        <taxon>Sordariomycetes</taxon>
        <taxon>Hypocreomycetidae</taxon>
        <taxon>Hypocreales</taxon>
        <taxon>Clavicipitaceae</taxon>
        <taxon>Pochonia</taxon>
    </lineage>
</organism>
<dbReference type="GeneID" id="28849900"/>
<comment type="caution">
    <text evidence="2">The sequence shown here is derived from an EMBL/GenBank/DDBJ whole genome shotgun (WGS) entry which is preliminary data.</text>
</comment>
<feature type="transmembrane region" description="Helical" evidence="1">
    <location>
        <begin position="575"/>
        <end position="596"/>
    </location>
</feature>
<dbReference type="STRING" id="1380566.A0A179FAU9"/>
<evidence type="ECO:0000256" key="1">
    <source>
        <dbReference type="SAM" id="Phobius"/>
    </source>
</evidence>
<dbReference type="KEGG" id="pchm:VFPPC_06962"/>
<keyword evidence="1" id="KW-0812">Transmembrane</keyword>